<dbReference type="Gramene" id="QL11p006174:mrna">
    <property type="protein sequence ID" value="QL11p006174:mrna"/>
    <property type="gene ID" value="QL11p006174"/>
</dbReference>
<name>A0A7N2RCV2_QUELO</name>
<dbReference type="PANTHER" id="PTHR45651">
    <property type="entry name" value="CYCLIC NUCLEOTIDE-GATED ION CHANNEL 15-RELATED-RELATED"/>
    <property type="match status" value="1"/>
</dbReference>
<dbReference type="EMBL" id="LRBV02000011">
    <property type="status" value="NOT_ANNOTATED_CDS"/>
    <property type="molecule type" value="Genomic_DNA"/>
</dbReference>
<reference evidence="3 4" key="1">
    <citation type="journal article" date="2016" name="G3 (Bethesda)">
        <title>First Draft Assembly and Annotation of the Genome of a California Endemic Oak Quercus lobata Nee (Fagaceae).</title>
        <authorList>
            <person name="Sork V.L."/>
            <person name="Fitz-Gibbon S.T."/>
            <person name="Puiu D."/>
            <person name="Crepeau M."/>
            <person name="Gugger P.F."/>
            <person name="Sherman R."/>
            <person name="Stevens K."/>
            <person name="Langley C.H."/>
            <person name="Pellegrini M."/>
            <person name="Salzberg S.L."/>
        </authorList>
    </citation>
    <scope>NUCLEOTIDE SEQUENCE [LARGE SCALE GENOMIC DNA]</scope>
    <source>
        <strain evidence="3 4">cv. SW786</strain>
    </source>
</reference>
<dbReference type="OMA" id="HIWENCF"/>
<organism evidence="3 4">
    <name type="scientific">Quercus lobata</name>
    <name type="common">Valley oak</name>
    <dbReference type="NCBI Taxonomy" id="97700"/>
    <lineage>
        <taxon>Eukaryota</taxon>
        <taxon>Viridiplantae</taxon>
        <taxon>Streptophyta</taxon>
        <taxon>Embryophyta</taxon>
        <taxon>Tracheophyta</taxon>
        <taxon>Spermatophyta</taxon>
        <taxon>Magnoliopsida</taxon>
        <taxon>eudicotyledons</taxon>
        <taxon>Gunneridae</taxon>
        <taxon>Pentapetalae</taxon>
        <taxon>rosids</taxon>
        <taxon>fabids</taxon>
        <taxon>Fagales</taxon>
        <taxon>Fagaceae</taxon>
        <taxon>Quercus</taxon>
    </lineage>
</organism>
<feature type="transmembrane region" description="Helical" evidence="2">
    <location>
        <begin position="220"/>
        <end position="240"/>
    </location>
</feature>
<feature type="transmembrane region" description="Helical" evidence="2">
    <location>
        <begin position="340"/>
        <end position="361"/>
    </location>
</feature>
<evidence type="ECO:0000313" key="4">
    <source>
        <dbReference type="Proteomes" id="UP000594261"/>
    </source>
</evidence>
<dbReference type="InParanoid" id="A0A7N2RCV2"/>
<keyword evidence="1" id="KW-0407">Ion channel</keyword>
<keyword evidence="2" id="KW-1133">Transmembrane helix</keyword>
<dbReference type="EnsemblPlants" id="QL11p006174:mrna">
    <property type="protein sequence ID" value="QL11p006174:mrna"/>
    <property type="gene ID" value="QL11p006174"/>
</dbReference>
<protein>
    <recommendedName>
        <fullName evidence="5">Cyclic nucleotide-gated ion channel 1-like</fullName>
    </recommendedName>
</protein>
<keyword evidence="2" id="KW-0812">Transmembrane</keyword>
<keyword evidence="1" id="KW-0406">Ion transport</keyword>
<dbReference type="AlphaFoldDB" id="A0A7N2RCV2"/>
<dbReference type="Proteomes" id="UP000594261">
    <property type="component" value="Chromosome 11"/>
</dbReference>
<evidence type="ECO:0008006" key="5">
    <source>
        <dbReference type="Google" id="ProtNLM"/>
    </source>
</evidence>
<keyword evidence="2" id="KW-0472">Membrane</keyword>
<reference evidence="3" key="2">
    <citation type="submission" date="2021-01" db="UniProtKB">
        <authorList>
            <consortium name="EnsemblPlants"/>
        </authorList>
    </citation>
    <scope>IDENTIFICATION</scope>
</reference>
<accession>A0A7N2RCV2</accession>
<keyword evidence="4" id="KW-1185">Reference proteome</keyword>
<dbReference type="GO" id="GO:0034220">
    <property type="term" value="P:monoatomic ion transmembrane transport"/>
    <property type="evidence" value="ECO:0007669"/>
    <property type="project" value="UniProtKB-KW"/>
</dbReference>
<evidence type="ECO:0000256" key="2">
    <source>
        <dbReference type="SAM" id="Phobius"/>
    </source>
</evidence>
<evidence type="ECO:0000256" key="1">
    <source>
        <dbReference type="ARBA" id="ARBA00023303"/>
    </source>
</evidence>
<proteinExistence type="predicted"/>
<dbReference type="GO" id="GO:0016020">
    <property type="term" value="C:membrane"/>
    <property type="evidence" value="ECO:0007669"/>
    <property type="project" value="UniProtKB-SubCell"/>
</dbReference>
<dbReference type="PANTHER" id="PTHR45651:SF68">
    <property type="entry name" value="ION TRANSPORT DOMAIN-CONTAINING PROTEIN"/>
    <property type="match status" value="1"/>
</dbReference>
<dbReference type="SUPFAM" id="SSF81324">
    <property type="entry name" value="Voltage-gated potassium channels"/>
    <property type="match status" value="1"/>
</dbReference>
<dbReference type="Gene3D" id="1.10.287.70">
    <property type="match status" value="1"/>
</dbReference>
<keyword evidence="1" id="KW-0813">Transport</keyword>
<sequence>MSYLGYLQGNSARKGDIEGQRQVLKNGGGDSVKEKKTLKAYILDILDPREKFLKRWRVGFVLSCMTAVAVDPLFFYLPVINQKKKCIGFDGRLWKTTLVLRTFFDIIHLLHIILQFRTGFIDEELRKLAKPELNTDAWKIAQKYLWPRFLLDILTILPIPQVVVRIIISEMRGTESTHIVKFLNVVVLFQYVPRVYQIYLSWRKLITNDKKFDRILRVKAPLNFILYILAGHVLGAFWYFSSTQQLAACWHVACDRNRTRCCGTSFNCDRSSRDLSFINDICRINVPNTTSTFDFGIFFPALQSGVLESPDFPQKLFFSFWWGMRNLSSLGQNLQTSNHIWENCFALSISIFGLILFLYFLGNLQESKL</sequence>
<evidence type="ECO:0000313" key="3">
    <source>
        <dbReference type="EnsemblPlants" id="QL11p006174:mrna"/>
    </source>
</evidence>
<feature type="transmembrane region" description="Helical" evidence="2">
    <location>
        <begin position="58"/>
        <end position="78"/>
    </location>
</feature>